<reference evidence="3" key="2">
    <citation type="submission" date="2024-10" db="UniProtKB">
        <authorList>
            <consortium name="EnsemblProtists"/>
        </authorList>
    </citation>
    <scope>IDENTIFICATION</scope>
</reference>
<reference evidence="4" key="1">
    <citation type="journal article" date="2013" name="Nature">
        <title>Pan genome of the phytoplankton Emiliania underpins its global distribution.</title>
        <authorList>
            <person name="Read B.A."/>
            <person name="Kegel J."/>
            <person name="Klute M.J."/>
            <person name="Kuo A."/>
            <person name="Lefebvre S.C."/>
            <person name="Maumus F."/>
            <person name="Mayer C."/>
            <person name="Miller J."/>
            <person name="Monier A."/>
            <person name="Salamov A."/>
            <person name="Young J."/>
            <person name="Aguilar M."/>
            <person name="Claverie J.M."/>
            <person name="Frickenhaus S."/>
            <person name="Gonzalez K."/>
            <person name="Herman E.K."/>
            <person name="Lin Y.C."/>
            <person name="Napier J."/>
            <person name="Ogata H."/>
            <person name="Sarno A.F."/>
            <person name="Shmutz J."/>
            <person name="Schroeder D."/>
            <person name="de Vargas C."/>
            <person name="Verret F."/>
            <person name="von Dassow P."/>
            <person name="Valentin K."/>
            <person name="Van de Peer Y."/>
            <person name="Wheeler G."/>
            <person name="Dacks J.B."/>
            <person name="Delwiche C.F."/>
            <person name="Dyhrman S.T."/>
            <person name="Glockner G."/>
            <person name="John U."/>
            <person name="Richards T."/>
            <person name="Worden A.Z."/>
            <person name="Zhang X."/>
            <person name="Grigoriev I.V."/>
            <person name="Allen A.E."/>
            <person name="Bidle K."/>
            <person name="Borodovsky M."/>
            <person name="Bowler C."/>
            <person name="Brownlee C."/>
            <person name="Cock J.M."/>
            <person name="Elias M."/>
            <person name="Gladyshev V.N."/>
            <person name="Groth M."/>
            <person name="Guda C."/>
            <person name="Hadaegh A."/>
            <person name="Iglesias-Rodriguez M.D."/>
            <person name="Jenkins J."/>
            <person name="Jones B.M."/>
            <person name="Lawson T."/>
            <person name="Leese F."/>
            <person name="Lindquist E."/>
            <person name="Lobanov A."/>
            <person name="Lomsadze A."/>
            <person name="Malik S.B."/>
            <person name="Marsh M.E."/>
            <person name="Mackinder L."/>
            <person name="Mock T."/>
            <person name="Mueller-Roeber B."/>
            <person name="Pagarete A."/>
            <person name="Parker M."/>
            <person name="Probert I."/>
            <person name="Quesneville H."/>
            <person name="Raines C."/>
            <person name="Rensing S.A."/>
            <person name="Riano-Pachon D.M."/>
            <person name="Richier S."/>
            <person name="Rokitta S."/>
            <person name="Shiraiwa Y."/>
            <person name="Soanes D.M."/>
            <person name="van der Giezen M."/>
            <person name="Wahlund T.M."/>
            <person name="Williams B."/>
            <person name="Wilson W."/>
            <person name="Wolfe G."/>
            <person name="Wurch L.L."/>
        </authorList>
    </citation>
    <scope>NUCLEOTIDE SEQUENCE</scope>
</reference>
<dbReference type="InterPro" id="IPR050952">
    <property type="entry name" value="TRIM-NHL_E3_ligases"/>
</dbReference>
<feature type="repeat" description="NHL" evidence="2">
    <location>
        <begin position="237"/>
        <end position="279"/>
    </location>
</feature>
<dbReference type="Pfam" id="PF17170">
    <property type="entry name" value="DUF5128"/>
    <property type="match status" value="1"/>
</dbReference>
<proteinExistence type="predicted"/>
<sequence>MLLLSLFATSTSSSSVVRLSRTVGERGSGRGQFDGPRHVAALKTGGAVIVDGLNERIQVFDRHGECVRIVEGVTTPTGVAIGGPEGDTLYWAESTRAHRVNRLQLSAKSARTAADPGVGRPAVSVRRPWASRQTAMGGLGEADGELQDPQDLCLHGDELYVAEWGNHRISVFDKTSLAFLRHIGCGDEDGSEGGEGGSGPGQLDQPCGVACAGEEVFVCDTWNHRISVFDRSSGAFLRSFGRRGGEPGEFNYPCGIEIAHGRIYVTERTGKRLQALSLEGEPLQVLPAPCDGWLYGICLDAHDQLWVTSSNRHCVHILSVADPNADATR</sequence>
<keyword evidence="4" id="KW-1185">Reference proteome</keyword>
<dbReference type="GO" id="GO:0043161">
    <property type="term" value="P:proteasome-mediated ubiquitin-dependent protein catabolic process"/>
    <property type="evidence" value="ECO:0007669"/>
    <property type="project" value="TreeGrafter"/>
</dbReference>
<dbReference type="GO" id="GO:0000209">
    <property type="term" value="P:protein polyubiquitination"/>
    <property type="evidence" value="ECO:0007669"/>
    <property type="project" value="TreeGrafter"/>
</dbReference>
<evidence type="ECO:0000313" key="4">
    <source>
        <dbReference type="Proteomes" id="UP000013827"/>
    </source>
</evidence>
<evidence type="ECO:0000256" key="2">
    <source>
        <dbReference type="PROSITE-ProRule" id="PRU00504"/>
    </source>
</evidence>
<dbReference type="HOGENOM" id="CLU_845757_0_0_1"/>
<organism evidence="3 4">
    <name type="scientific">Emiliania huxleyi (strain CCMP1516)</name>
    <dbReference type="NCBI Taxonomy" id="280463"/>
    <lineage>
        <taxon>Eukaryota</taxon>
        <taxon>Haptista</taxon>
        <taxon>Haptophyta</taxon>
        <taxon>Prymnesiophyceae</taxon>
        <taxon>Isochrysidales</taxon>
        <taxon>Noelaerhabdaceae</taxon>
        <taxon>Emiliania</taxon>
    </lineage>
</organism>
<feature type="repeat" description="NHL" evidence="2">
    <location>
        <begin position="20"/>
        <end position="63"/>
    </location>
</feature>
<feature type="repeat" description="NHL" evidence="2">
    <location>
        <begin position="137"/>
        <end position="175"/>
    </location>
</feature>
<feature type="repeat" description="NHL" evidence="2">
    <location>
        <begin position="190"/>
        <end position="232"/>
    </location>
</feature>
<dbReference type="GO" id="GO:0008270">
    <property type="term" value="F:zinc ion binding"/>
    <property type="evidence" value="ECO:0007669"/>
    <property type="project" value="UniProtKB-KW"/>
</dbReference>
<dbReference type="STRING" id="2903.R1BFY0"/>
<protein>
    <recommendedName>
        <fullName evidence="5">SMP-30/Gluconolactonase/LRE-like region domain-containing protein</fullName>
    </recommendedName>
</protein>
<dbReference type="RefSeq" id="XP_005761082.1">
    <property type="nucleotide sequence ID" value="XM_005761025.1"/>
</dbReference>
<dbReference type="GO" id="GO:0061630">
    <property type="term" value="F:ubiquitin protein ligase activity"/>
    <property type="evidence" value="ECO:0007669"/>
    <property type="project" value="TreeGrafter"/>
</dbReference>
<dbReference type="Gene3D" id="2.120.10.30">
    <property type="entry name" value="TolB, C-terminal domain"/>
    <property type="match status" value="3"/>
</dbReference>
<dbReference type="PANTHER" id="PTHR24104:SF25">
    <property type="entry name" value="PROTEIN LIN-41"/>
    <property type="match status" value="1"/>
</dbReference>
<accession>A0A0D3IBL8</accession>
<dbReference type="Pfam" id="PF01436">
    <property type="entry name" value="NHL"/>
    <property type="match status" value="1"/>
</dbReference>
<dbReference type="InterPro" id="IPR011044">
    <property type="entry name" value="Quino_amine_DH_bsu"/>
</dbReference>
<dbReference type="GeneID" id="17254808"/>
<dbReference type="EnsemblProtists" id="EOD08653">
    <property type="protein sequence ID" value="EOD08653"/>
    <property type="gene ID" value="EMIHUDRAFT_217396"/>
</dbReference>
<name>A0A0D3IBL8_EMIH1</name>
<dbReference type="InterPro" id="IPR011042">
    <property type="entry name" value="6-blade_b-propeller_TolB-like"/>
</dbReference>
<dbReference type="AlphaFoldDB" id="A0A0D3IBL8"/>
<evidence type="ECO:0000313" key="3">
    <source>
        <dbReference type="EnsemblProtists" id="EOD08653"/>
    </source>
</evidence>
<dbReference type="CDD" id="cd05819">
    <property type="entry name" value="NHL"/>
    <property type="match status" value="1"/>
</dbReference>
<dbReference type="SUPFAM" id="SSF50969">
    <property type="entry name" value="YVTN repeat-like/Quinoprotein amine dehydrogenase"/>
    <property type="match status" value="1"/>
</dbReference>
<dbReference type="eggNOG" id="KOG2177">
    <property type="taxonomic scope" value="Eukaryota"/>
</dbReference>
<dbReference type="PaxDb" id="2903-EOD08653"/>
<dbReference type="Proteomes" id="UP000013827">
    <property type="component" value="Unassembled WGS sequence"/>
</dbReference>
<dbReference type="KEGG" id="ehx:EMIHUDRAFT_217396"/>
<keyword evidence="1" id="KW-0677">Repeat</keyword>
<dbReference type="InterPro" id="IPR001258">
    <property type="entry name" value="NHL_repeat"/>
</dbReference>
<evidence type="ECO:0000256" key="1">
    <source>
        <dbReference type="ARBA" id="ARBA00022737"/>
    </source>
</evidence>
<dbReference type="PROSITE" id="PS51125">
    <property type="entry name" value="NHL"/>
    <property type="match status" value="4"/>
</dbReference>
<dbReference type="OMA" id="QLPCQHT"/>
<dbReference type="PANTHER" id="PTHR24104">
    <property type="entry name" value="E3 UBIQUITIN-PROTEIN LIGASE NHLRC1-RELATED"/>
    <property type="match status" value="1"/>
</dbReference>
<evidence type="ECO:0008006" key="5">
    <source>
        <dbReference type="Google" id="ProtNLM"/>
    </source>
</evidence>